<evidence type="ECO:0000313" key="1">
    <source>
        <dbReference type="EMBL" id="SCB69705.1"/>
    </source>
</evidence>
<reference evidence="1 2" key="1">
    <citation type="submission" date="2016-08" db="EMBL/GenBank/DDBJ databases">
        <authorList>
            <person name="Seilhamer J.J."/>
        </authorList>
    </citation>
    <scope>NUCLEOTIDE SEQUENCE [LARGE SCALE GENOMIC DNA]</scope>
    <source>
        <strain evidence="1 2">SDA_GO95</strain>
    </source>
</reference>
<organism evidence="1 2">
    <name type="scientific">Bacillus mycoides</name>
    <dbReference type="NCBI Taxonomy" id="1405"/>
    <lineage>
        <taxon>Bacteria</taxon>
        <taxon>Bacillati</taxon>
        <taxon>Bacillota</taxon>
        <taxon>Bacilli</taxon>
        <taxon>Bacillales</taxon>
        <taxon>Bacillaceae</taxon>
        <taxon>Bacillus</taxon>
        <taxon>Bacillus cereus group</taxon>
    </lineage>
</organism>
<accession>A0A1G4EKU3</accession>
<proteinExistence type="predicted"/>
<dbReference type="Proteomes" id="UP000195696">
    <property type="component" value="Unassembled WGS sequence"/>
</dbReference>
<dbReference type="EMBL" id="FMAK01000047">
    <property type="protein sequence ID" value="SCB69705.1"/>
    <property type="molecule type" value="Genomic_DNA"/>
</dbReference>
<sequence length="105" mass="12048">MEKLYEELYSPKVTPYELVSNAKLSNYNYVNMTKSEDGGLYVESSCILDDGESAIFMYYFDGNDHLITLKSVIGNLEETIYHRPDEILKVKVQLQKIIQTQSAVI</sequence>
<name>A0A1G4EKU3_BACMY</name>
<protein>
    <submittedName>
        <fullName evidence="1">Uncharacterized protein</fullName>
    </submittedName>
</protein>
<gene>
    <name evidence="1" type="ORF">BWGO95_03870</name>
</gene>
<evidence type="ECO:0000313" key="2">
    <source>
        <dbReference type="Proteomes" id="UP000195696"/>
    </source>
</evidence>
<dbReference type="AlphaFoldDB" id="A0A1G4EKU3"/>